<dbReference type="GO" id="GO:0003677">
    <property type="term" value="F:DNA binding"/>
    <property type="evidence" value="ECO:0007669"/>
    <property type="project" value="InterPro"/>
</dbReference>
<keyword evidence="3" id="KW-1185">Reference proteome</keyword>
<dbReference type="InterPro" id="IPR010982">
    <property type="entry name" value="Lambda_DNA-bd_dom_sf"/>
</dbReference>
<dbReference type="Pfam" id="PF13560">
    <property type="entry name" value="HTH_31"/>
    <property type="match status" value="1"/>
</dbReference>
<sequence length="290" mass="32904">MALRKTVRSRRLGKQLRRLREEARLSQDDLVGRVNEDQPKQRRLSTTHLSRLETGLARITPEQLDRVAEALNVDAEHRKTLDELRHRADERGWWQEYADIVSQDVEMLVEIGEDAITARSYDNAFIQGLLQTRSYAEAVIGSGRAFVSPISVDRMADMRLRRQERLADPDFEGLTAVMSESVIRTVVGGPDVMREQLQYLTEVVQQLPVTIHVLPFSAGALPGSDNFVLFGFPHELDGDVVYVDSDTAQRIYEDRLAVRQCTYTFDAALALALPARESQDLIRSVMKELP</sequence>
<dbReference type="EMBL" id="FPAT01000002">
    <property type="protein sequence ID" value="SFT42940.1"/>
    <property type="molecule type" value="Genomic_DNA"/>
</dbReference>
<proteinExistence type="predicted"/>
<dbReference type="InterPro" id="IPR001387">
    <property type="entry name" value="Cro/C1-type_HTH"/>
</dbReference>
<evidence type="ECO:0000313" key="2">
    <source>
        <dbReference type="EMBL" id="SFT42940.1"/>
    </source>
</evidence>
<dbReference type="InterPro" id="IPR043917">
    <property type="entry name" value="DUF5753"/>
</dbReference>
<dbReference type="AlphaFoldDB" id="A0A1I6XX99"/>
<gene>
    <name evidence="2" type="ORF">SAMN04487904_10229</name>
</gene>
<dbReference type="Pfam" id="PF19054">
    <property type="entry name" value="DUF5753"/>
    <property type="match status" value="1"/>
</dbReference>
<reference evidence="3" key="1">
    <citation type="submission" date="2016-10" db="EMBL/GenBank/DDBJ databases">
        <authorList>
            <person name="Varghese N."/>
            <person name="Submissions S."/>
        </authorList>
    </citation>
    <scope>NUCLEOTIDE SEQUENCE [LARGE SCALE GENOMIC DNA]</scope>
    <source>
        <strain evidence="3">DSM 45501</strain>
    </source>
</reference>
<dbReference type="SUPFAM" id="SSF47413">
    <property type="entry name" value="lambda repressor-like DNA-binding domains"/>
    <property type="match status" value="1"/>
</dbReference>
<dbReference type="CDD" id="cd00093">
    <property type="entry name" value="HTH_XRE"/>
    <property type="match status" value="1"/>
</dbReference>
<name>A0A1I6XX99_9ACTN</name>
<dbReference type="PROSITE" id="PS50943">
    <property type="entry name" value="HTH_CROC1"/>
    <property type="match status" value="1"/>
</dbReference>
<dbReference type="SMART" id="SM00530">
    <property type="entry name" value="HTH_XRE"/>
    <property type="match status" value="1"/>
</dbReference>
<organism evidence="2 3">
    <name type="scientific">Actinopolyspora righensis</name>
    <dbReference type="NCBI Taxonomy" id="995060"/>
    <lineage>
        <taxon>Bacteria</taxon>
        <taxon>Bacillati</taxon>
        <taxon>Actinomycetota</taxon>
        <taxon>Actinomycetes</taxon>
        <taxon>Actinopolysporales</taxon>
        <taxon>Actinopolysporaceae</taxon>
        <taxon>Actinopolyspora</taxon>
        <taxon>Actinopolyspora alba group</taxon>
    </lineage>
</organism>
<evidence type="ECO:0000313" key="3">
    <source>
        <dbReference type="Proteomes" id="UP000199165"/>
    </source>
</evidence>
<feature type="domain" description="HTH cro/C1-type" evidence="1">
    <location>
        <begin position="16"/>
        <end position="78"/>
    </location>
</feature>
<dbReference type="Proteomes" id="UP000199165">
    <property type="component" value="Unassembled WGS sequence"/>
</dbReference>
<dbReference type="RefSeq" id="WP_092973835.1">
    <property type="nucleotide sequence ID" value="NZ_FPAT01000002.1"/>
</dbReference>
<accession>A0A1I6XX99</accession>
<dbReference type="STRING" id="995060.SAMN04487904_10229"/>
<dbReference type="Gene3D" id="1.10.260.40">
    <property type="entry name" value="lambda repressor-like DNA-binding domains"/>
    <property type="match status" value="1"/>
</dbReference>
<evidence type="ECO:0000259" key="1">
    <source>
        <dbReference type="PROSITE" id="PS50943"/>
    </source>
</evidence>
<protein>
    <submittedName>
        <fullName evidence="2">Helix-turn-helix domain-containing protein</fullName>
    </submittedName>
</protein>